<dbReference type="PATRIC" id="fig|269796.9.peg.728"/>
<sequence>MSVSARHAPRRIPATVITGFLGAGKTTLVRHLMEHAGGRRIALIINEFGDVGMDREILAACGVAGCAEDDIVELANGCICCTVADEFLPTMEALLARPQPPEHIIIETSGLALPKPLVRAFDWPDVRARVTVDGVVAVVDARSVHDGRFTEDPAGLAARRAADPALDHDNPLEEVFEDQLLCADMVVLNKVDLLSEAETAALIAELGGRLRPGTRLVPVVEGRVDPAVALGLMAGVEDDLEGRPSHHDTATDHDHDDFHSFVVGLGAVADPAEARQRLGAVIADHDILRIKGFLAVPGKPMRHLIQAVGPRVSGYYDRPWRDDEARESRLVVIGLRGLDEAAIRGALVGL</sequence>
<keyword evidence="1" id="KW-0547">Nucleotide-binding</keyword>
<evidence type="ECO:0000256" key="4">
    <source>
        <dbReference type="ARBA" id="ARBA00034320"/>
    </source>
</evidence>
<dbReference type="Pfam" id="PF07683">
    <property type="entry name" value="CobW_C"/>
    <property type="match status" value="1"/>
</dbReference>
<dbReference type="Gene3D" id="3.30.1220.10">
    <property type="entry name" value="CobW-like, C-terminal domain"/>
    <property type="match status" value="1"/>
</dbReference>
<name>Q2RWM0_RHORT</name>
<dbReference type="SUPFAM" id="SSF90002">
    <property type="entry name" value="Hypothetical protein YjiA, C-terminal domain"/>
    <property type="match status" value="1"/>
</dbReference>
<dbReference type="EnsemblBacteria" id="ABC21475">
    <property type="protein sequence ID" value="ABC21475"/>
    <property type="gene ID" value="Rru_A0671"/>
</dbReference>
<evidence type="ECO:0000256" key="3">
    <source>
        <dbReference type="ARBA" id="ARBA00023186"/>
    </source>
</evidence>
<protein>
    <submittedName>
        <fullName evidence="8">Cobalamin synthesis CobW protein</fullName>
    </submittedName>
</protein>
<accession>Q2RWM0</accession>
<evidence type="ECO:0000313" key="9">
    <source>
        <dbReference type="Proteomes" id="UP000001929"/>
    </source>
</evidence>
<evidence type="ECO:0000256" key="1">
    <source>
        <dbReference type="ARBA" id="ARBA00022741"/>
    </source>
</evidence>
<dbReference type="SMART" id="SM00833">
    <property type="entry name" value="CobW_C"/>
    <property type="match status" value="1"/>
</dbReference>
<dbReference type="PhylomeDB" id="Q2RWM0"/>
<keyword evidence="2" id="KW-0378">Hydrolase</keyword>
<evidence type="ECO:0000313" key="8">
    <source>
        <dbReference type="EMBL" id="ABC21475.1"/>
    </source>
</evidence>
<dbReference type="PANTHER" id="PTHR13748">
    <property type="entry name" value="COBW-RELATED"/>
    <property type="match status" value="1"/>
</dbReference>
<reference evidence="8 9" key="1">
    <citation type="journal article" date="2011" name="Stand. Genomic Sci.">
        <title>Complete genome sequence of Rhodospirillum rubrum type strain (S1).</title>
        <authorList>
            <person name="Munk A.C."/>
            <person name="Copeland A."/>
            <person name="Lucas S."/>
            <person name="Lapidus A."/>
            <person name="Del Rio T.G."/>
            <person name="Barry K."/>
            <person name="Detter J.C."/>
            <person name="Hammon N."/>
            <person name="Israni S."/>
            <person name="Pitluck S."/>
            <person name="Brettin T."/>
            <person name="Bruce D."/>
            <person name="Han C."/>
            <person name="Tapia R."/>
            <person name="Gilna P."/>
            <person name="Schmutz J."/>
            <person name="Larimer F."/>
            <person name="Land M."/>
            <person name="Kyrpides N.C."/>
            <person name="Mavromatis K."/>
            <person name="Richardson P."/>
            <person name="Rohde M."/>
            <person name="Goker M."/>
            <person name="Klenk H.P."/>
            <person name="Zhang Y."/>
            <person name="Roberts G.P."/>
            <person name="Reslewic S."/>
            <person name="Schwartz D.C."/>
        </authorList>
    </citation>
    <scope>NUCLEOTIDE SEQUENCE [LARGE SCALE GENOMIC DNA]</scope>
    <source>
        <strain evidence="9">ATCC 11170 / ATH 1.1.1 / DSM 467 / LMG 4362 / NCIMB 8255 / S1</strain>
    </source>
</reference>
<dbReference type="AlphaFoldDB" id="Q2RWM0"/>
<dbReference type="InterPro" id="IPR036627">
    <property type="entry name" value="CobW-likC_sf"/>
</dbReference>
<keyword evidence="3" id="KW-0143">Chaperone</keyword>
<evidence type="ECO:0000256" key="2">
    <source>
        <dbReference type="ARBA" id="ARBA00022801"/>
    </source>
</evidence>
<dbReference type="InterPro" id="IPR027417">
    <property type="entry name" value="P-loop_NTPase"/>
</dbReference>
<dbReference type="InterPro" id="IPR012824">
    <property type="entry name" value="CobW"/>
</dbReference>
<dbReference type="RefSeq" id="WP_011388429.1">
    <property type="nucleotide sequence ID" value="NC_007643.1"/>
</dbReference>
<proteinExistence type="inferred from homology"/>
<dbReference type="KEGG" id="rru:Rru_A0671"/>
<dbReference type="Pfam" id="PF02492">
    <property type="entry name" value="cobW"/>
    <property type="match status" value="1"/>
</dbReference>
<comment type="catalytic activity">
    <reaction evidence="6">
        <text>GTP + H2O = GDP + phosphate + H(+)</text>
        <dbReference type="Rhea" id="RHEA:19669"/>
        <dbReference type="ChEBI" id="CHEBI:15377"/>
        <dbReference type="ChEBI" id="CHEBI:15378"/>
        <dbReference type="ChEBI" id="CHEBI:37565"/>
        <dbReference type="ChEBI" id="CHEBI:43474"/>
        <dbReference type="ChEBI" id="CHEBI:58189"/>
    </reaction>
    <physiologicalReaction direction="left-to-right" evidence="6">
        <dbReference type="Rhea" id="RHEA:19670"/>
    </physiologicalReaction>
</comment>
<dbReference type="Proteomes" id="UP000001929">
    <property type="component" value="Chromosome"/>
</dbReference>
<keyword evidence="9" id="KW-1185">Reference proteome</keyword>
<dbReference type="InterPro" id="IPR003495">
    <property type="entry name" value="CobW/HypB/UreG_nucleotide-bd"/>
</dbReference>
<dbReference type="GO" id="GO:0000166">
    <property type="term" value="F:nucleotide binding"/>
    <property type="evidence" value="ECO:0007669"/>
    <property type="project" value="UniProtKB-KW"/>
</dbReference>
<comment type="function">
    <text evidence="5">Zinc chaperone that directly transfers zinc cofactor to target proteins, thereby activating them. Zinc is transferred from the CXCC motif in the GTPase domain to the zinc binding site in target proteins in a process requiring GTP hydrolysis.</text>
</comment>
<gene>
    <name evidence="8" type="ordered locus">Rru_A0671</name>
</gene>
<dbReference type="GO" id="GO:0009236">
    <property type="term" value="P:cobalamin biosynthetic process"/>
    <property type="evidence" value="ECO:0007669"/>
    <property type="project" value="InterPro"/>
</dbReference>
<dbReference type="GO" id="GO:0016787">
    <property type="term" value="F:hydrolase activity"/>
    <property type="evidence" value="ECO:0007669"/>
    <property type="project" value="UniProtKB-KW"/>
</dbReference>
<comment type="similarity">
    <text evidence="4">Belongs to the SIMIBI class G3E GTPase family. ZNG1 subfamily.</text>
</comment>
<dbReference type="HOGENOM" id="CLU_017452_1_0_5"/>
<evidence type="ECO:0000256" key="6">
    <source>
        <dbReference type="ARBA" id="ARBA00049117"/>
    </source>
</evidence>
<dbReference type="NCBIfam" id="TIGR02475">
    <property type="entry name" value="CobW"/>
    <property type="match status" value="1"/>
</dbReference>
<dbReference type="CDD" id="cd03112">
    <property type="entry name" value="CobW-like"/>
    <property type="match status" value="1"/>
</dbReference>
<dbReference type="EMBL" id="CP000230">
    <property type="protein sequence ID" value="ABC21475.1"/>
    <property type="molecule type" value="Genomic_DNA"/>
</dbReference>
<organism evidence="8 9">
    <name type="scientific">Rhodospirillum rubrum (strain ATCC 11170 / ATH 1.1.1 / DSM 467 / LMG 4362 / NCIMB 8255 / S1)</name>
    <dbReference type="NCBI Taxonomy" id="269796"/>
    <lineage>
        <taxon>Bacteria</taxon>
        <taxon>Pseudomonadati</taxon>
        <taxon>Pseudomonadota</taxon>
        <taxon>Alphaproteobacteria</taxon>
        <taxon>Rhodospirillales</taxon>
        <taxon>Rhodospirillaceae</taxon>
        <taxon>Rhodospirillum</taxon>
    </lineage>
</organism>
<dbReference type="GO" id="GO:0005737">
    <property type="term" value="C:cytoplasm"/>
    <property type="evidence" value="ECO:0007669"/>
    <property type="project" value="TreeGrafter"/>
</dbReference>
<evidence type="ECO:0000259" key="7">
    <source>
        <dbReference type="SMART" id="SM00833"/>
    </source>
</evidence>
<dbReference type="STRING" id="269796.Rru_A0671"/>
<dbReference type="Gene3D" id="3.40.50.300">
    <property type="entry name" value="P-loop containing nucleotide triphosphate hydrolases"/>
    <property type="match status" value="1"/>
</dbReference>
<evidence type="ECO:0000256" key="5">
    <source>
        <dbReference type="ARBA" id="ARBA00045658"/>
    </source>
</evidence>
<dbReference type="InterPro" id="IPR011629">
    <property type="entry name" value="CobW-like_C"/>
</dbReference>
<dbReference type="eggNOG" id="COG0523">
    <property type="taxonomic scope" value="Bacteria"/>
</dbReference>
<feature type="domain" description="CobW C-terminal" evidence="7">
    <location>
        <begin position="258"/>
        <end position="350"/>
    </location>
</feature>
<dbReference type="InterPro" id="IPR051316">
    <property type="entry name" value="Zinc-reg_GTPase_activator"/>
</dbReference>
<dbReference type="SUPFAM" id="SSF52540">
    <property type="entry name" value="P-loop containing nucleoside triphosphate hydrolases"/>
    <property type="match status" value="1"/>
</dbReference>
<dbReference type="PANTHER" id="PTHR13748:SF62">
    <property type="entry name" value="COBW DOMAIN-CONTAINING PROTEIN"/>
    <property type="match status" value="1"/>
</dbReference>